<keyword evidence="2" id="KW-0472">Membrane</keyword>
<keyword evidence="2" id="KW-0812">Transmembrane</keyword>
<name>A0ABQ3H1B7_9NEIS</name>
<dbReference type="EMBL" id="BMYO01000007">
    <property type="protein sequence ID" value="GHD65448.1"/>
    <property type="molecule type" value="Genomic_DNA"/>
</dbReference>
<comment type="caution">
    <text evidence="3">The sequence shown here is derived from an EMBL/GenBank/DDBJ whole genome shotgun (WGS) entry which is preliminary data.</text>
</comment>
<gene>
    <name evidence="3" type="ORF">GCM10007350_25930</name>
</gene>
<evidence type="ECO:0000313" key="3">
    <source>
        <dbReference type="EMBL" id="GHD65448.1"/>
    </source>
</evidence>
<accession>A0ABQ3H1B7</accession>
<evidence type="ECO:0000256" key="1">
    <source>
        <dbReference type="SAM" id="Coils"/>
    </source>
</evidence>
<feature type="transmembrane region" description="Helical" evidence="2">
    <location>
        <begin position="70"/>
        <end position="90"/>
    </location>
</feature>
<evidence type="ECO:0008006" key="5">
    <source>
        <dbReference type="Google" id="ProtNLM"/>
    </source>
</evidence>
<sequence length="145" mass="16063">MGAGVLLALPAIGHASFLHGDALDTAADVLSWIVLILVPVIGIYLFWMVHILPEKIAHQNHHPQKEAIHMLCLLSLVFGGLLWPFAFLWAKTKPVMYKRAYGTDKHPDALVAEDLVDEVHRDSDEIARLRAELEELKKQTGNGAA</sequence>
<keyword evidence="2" id="KW-1133">Transmembrane helix</keyword>
<evidence type="ECO:0000256" key="2">
    <source>
        <dbReference type="SAM" id="Phobius"/>
    </source>
</evidence>
<feature type="coiled-coil region" evidence="1">
    <location>
        <begin position="112"/>
        <end position="139"/>
    </location>
</feature>
<evidence type="ECO:0000313" key="4">
    <source>
        <dbReference type="Proteomes" id="UP000604737"/>
    </source>
</evidence>
<dbReference type="Pfam" id="PF11742">
    <property type="entry name" value="DUF3302"/>
    <property type="match status" value="1"/>
</dbReference>
<dbReference type="InterPro" id="IPR011223">
    <property type="entry name" value="UCP028770"/>
</dbReference>
<keyword evidence="1" id="KW-0175">Coiled coil</keyword>
<proteinExistence type="predicted"/>
<keyword evidence="4" id="KW-1185">Reference proteome</keyword>
<reference evidence="4" key="1">
    <citation type="journal article" date="2019" name="Int. J. Syst. Evol. Microbiol.">
        <title>The Global Catalogue of Microorganisms (GCM) 10K type strain sequencing project: providing services to taxonomists for standard genome sequencing and annotation.</title>
        <authorList>
            <consortium name="The Broad Institute Genomics Platform"/>
            <consortium name="The Broad Institute Genome Sequencing Center for Infectious Disease"/>
            <person name="Wu L."/>
            <person name="Ma J."/>
        </authorList>
    </citation>
    <scope>NUCLEOTIDE SEQUENCE [LARGE SCALE GENOMIC DNA]</scope>
    <source>
        <strain evidence="4">KCTC 23701</strain>
    </source>
</reference>
<dbReference type="Proteomes" id="UP000604737">
    <property type="component" value="Unassembled WGS sequence"/>
</dbReference>
<organism evidence="3 4">
    <name type="scientific">Jeongeupia chitinilytica</name>
    <dbReference type="NCBI Taxonomy" id="1041641"/>
    <lineage>
        <taxon>Bacteria</taxon>
        <taxon>Pseudomonadati</taxon>
        <taxon>Pseudomonadota</taxon>
        <taxon>Betaproteobacteria</taxon>
        <taxon>Neisseriales</taxon>
        <taxon>Chitinibacteraceae</taxon>
        <taxon>Jeongeupia</taxon>
    </lineage>
</organism>
<protein>
    <recommendedName>
        <fullName evidence="5">DUF3302 domain-containing protein</fullName>
    </recommendedName>
</protein>
<feature type="transmembrane region" description="Helical" evidence="2">
    <location>
        <begin position="30"/>
        <end position="49"/>
    </location>
</feature>